<accession>A0A6S6UH80</accession>
<protein>
    <recommendedName>
        <fullName evidence="6">Peptidase S54 rhomboid domain-containing protein</fullName>
    </recommendedName>
</protein>
<dbReference type="GO" id="GO:0016020">
    <property type="term" value="C:membrane"/>
    <property type="evidence" value="ECO:0007669"/>
    <property type="project" value="UniProtKB-SubCell"/>
</dbReference>
<feature type="transmembrane region" description="Helical" evidence="5">
    <location>
        <begin position="106"/>
        <end position="126"/>
    </location>
</feature>
<sequence length="198" mass="21891">MNNLLFIPRPLLLFAIAFSLLMLALQYVQPTLLYQRESILAGEAWRAWTGNFVHTNLNHLTLNLAGFWVFLLLCGQTLHLKFLISSIIFCAFAVGLGLFLLNPNIIWYAGFSGIQYGLFIAGGIYLIPGSEKLYGSALLILVTGKLLMDATTSTEQLSQSFIEAPVIHQAHWYGAIAGAISTLPRMLKKTQQKPAPHA</sequence>
<dbReference type="AlphaFoldDB" id="A0A6S6UH80"/>
<evidence type="ECO:0000256" key="4">
    <source>
        <dbReference type="ARBA" id="ARBA00023136"/>
    </source>
</evidence>
<comment type="subcellular location">
    <subcellularLocation>
        <location evidence="1">Membrane</location>
        <topology evidence="1">Multi-pass membrane protein</topology>
    </subcellularLocation>
</comment>
<proteinExistence type="predicted"/>
<evidence type="ECO:0000259" key="6">
    <source>
        <dbReference type="Pfam" id="PF01694"/>
    </source>
</evidence>
<keyword evidence="2 5" id="KW-0812">Transmembrane</keyword>
<organism evidence="7">
    <name type="scientific">uncultured Thiotrichaceae bacterium</name>
    <dbReference type="NCBI Taxonomy" id="298394"/>
    <lineage>
        <taxon>Bacteria</taxon>
        <taxon>Pseudomonadati</taxon>
        <taxon>Pseudomonadota</taxon>
        <taxon>Gammaproteobacteria</taxon>
        <taxon>Thiotrichales</taxon>
        <taxon>Thiotrichaceae</taxon>
        <taxon>environmental samples</taxon>
    </lineage>
</organism>
<gene>
    <name evidence="7" type="ORF">HELGO_WM19851</name>
</gene>
<evidence type="ECO:0000256" key="3">
    <source>
        <dbReference type="ARBA" id="ARBA00022989"/>
    </source>
</evidence>
<dbReference type="EMBL" id="CACVAT010000450">
    <property type="protein sequence ID" value="CAA6827812.1"/>
    <property type="molecule type" value="Genomic_DNA"/>
</dbReference>
<name>A0A6S6UH80_9GAMM</name>
<dbReference type="PANTHER" id="PTHR43066">
    <property type="entry name" value="RHOMBOID-RELATED PROTEIN"/>
    <property type="match status" value="1"/>
</dbReference>
<dbReference type="NCBIfam" id="TIGR03902">
    <property type="entry name" value="rhom_GG_sort"/>
    <property type="match status" value="1"/>
</dbReference>
<dbReference type="InterPro" id="IPR022764">
    <property type="entry name" value="Peptidase_S54_rhomboid_dom"/>
</dbReference>
<dbReference type="SUPFAM" id="SSF144091">
    <property type="entry name" value="Rhomboid-like"/>
    <property type="match status" value="1"/>
</dbReference>
<feature type="transmembrane region" description="Helical" evidence="5">
    <location>
        <begin position="82"/>
        <end position="100"/>
    </location>
</feature>
<keyword evidence="3 5" id="KW-1133">Transmembrane helix</keyword>
<evidence type="ECO:0000256" key="2">
    <source>
        <dbReference type="ARBA" id="ARBA00022692"/>
    </source>
</evidence>
<keyword evidence="4 5" id="KW-0472">Membrane</keyword>
<feature type="transmembrane region" description="Helical" evidence="5">
    <location>
        <begin position="57"/>
        <end position="75"/>
    </location>
</feature>
<reference evidence="7" key="1">
    <citation type="submission" date="2020-01" db="EMBL/GenBank/DDBJ databases">
        <authorList>
            <person name="Meier V. D."/>
            <person name="Meier V D."/>
        </authorList>
    </citation>
    <scope>NUCLEOTIDE SEQUENCE</scope>
    <source>
        <strain evidence="7">HLG_WM_MAG_09</strain>
    </source>
</reference>
<evidence type="ECO:0000313" key="7">
    <source>
        <dbReference type="EMBL" id="CAA6827812.1"/>
    </source>
</evidence>
<evidence type="ECO:0000256" key="5">
    <source>
        <dbReference type="SAM" id="Phobius"/>
    </source>
</evidence>
<feature type="domain" description="Peptidase S54 rhomboid" evidence="6">
    <location>
        <begin position="42"/>
        <end position="182"/>
    </location>
</feature>
<evidence type="ECO:0000256" key="1">
    <source>
        <dbReference type="ARBA" id="ARBA00004141"/>
    </source>
</evidence>
<dbReference type="InterPro" id="IPR023826">
    <property type="entry name" value="Rhom-like_SP_proteobac"/>
</dbReference>
<dbReference type="Gene3D" id="1.20.1540.10">
    <property type="entry name" value="Rhomboid-like"/>
    <property type="match status" value="1"/>
</dbReference>
<dbReference type="Pfam" id="PF01694">
    <property type="entry name" value="Rhomboid"/>
    <property type="match status" value="1"/>
</dbReference>
<dbReference type="InterPro" id="IPR035952">
    <property type="entry name" value="Rhomboid-like_sf"/>
</dbReference>
<dbReference type="GO" id="GO:0004252">
    <property type="term" value="F:serine-type endopeptidase activity"/>
    <property type="evidence" value="ECO:0007669"/>
    <property type="project" value="InterPro"/>
</dbReference>